<feature type="compositionally biased region" description="Pro residues" evidence="1">
    <location>
        <begin position="166"/>
        <end position="181"/>
    </location>
</feature>
<accession>A0A5B2TDS7</accession>
<evidence type="ECO:0000313" key="3">
    <source>
        <dbReference type="Proteomes" id="UP000322110"/>
    </source>
</evidence>
<dbReference type="OrthoDB" id="7285344at2"/>
<reference evidence="2 3" key="1">
    <citation type="journal article" date="2015" name="Int. J. Syst. Evol. Microbiol.">
        <title>Roseomonas oryzae sp. nov., isolated from paddy rhizosphere soil.</title>
        <authorList>
            <person name="Ramaprasad E.V."/>
            <person name="Sasikala Ch."/>
            <person name="Ramana Ch.V."/>
        </authorList>
    </citation>
    <scope>NUCLEOTIDE SEQUENCE [LARGE SCALE GENOMIC DNA]</scope>
    <source>
        <strain evidence="2 3">KCTC 42542</strain>
    </source>
</reference>
<feature type="compositionally biased region" description="Low complexity" evidence="1">
    <location>
        <begin position="135"/>
        <end position="152"/>
    </location>
</feature>
<name>A0A5B2TDS7_9PROT</name>
<sequence length="181" mass="18375">MAQRTGWSRLEGSVRTGRHQPGAWARAASLCGLFALSACVGSPAEGPGEFFRNAFGEPLQGRSLPPGSDLDYPNLASVPPPPPRGSPSAREALSRALADARSQSRDPVQPGQPLPERPAGTEGSGLIPASPPAPARLSAAPPVGAPSPSVMPDAPGLPEDPGTAAPEPPPAEFLAPAPPRL</sequence>
<protein>
    <recommendedName>
        <fullName evidence="4">DUF3035 domain-containing protein</fullName>
    </recommendedName>
</protein>
<feature type="region of interest" description="Disordered" evidence="1">
    <location>
        <begin position="47"/>
        <end position="181"/>
    </location>
</feature>
<dbReference type="AlphaFoldDB" id="A0A5B2TDS7"/>
<dbReference type="EMBL" id="VUKA01000006">
    <property type="protein sequence ID" value="KAA2212641.1"/>
    <property type="molecule type" value="Genomic_DNA"/>
</dbReference>
<proteinExistence type="predicted"/>
<evidence type="ECO:0000256" key="1">
    <source>
        <dbReference type="SAM" id="MobiDB-lite"/>
    </source>
</evidence>
<organism evidence="2 3">
    <name type="scientific">Teichococcus oryzae</name>
    <dbReference type="NCBI Taxonomy" id="1608942"/>
    <lineage>
        <taxon>Bacteria</taxon>
        <taxon>Pseudomonadati</taxon>
        <taxon>Pseudomonadota</taxon>
        <taxon>Alphaproteobacteria</taxon>
        <taxon>Acetobacterales</taxon>
        <taxon>Roseomonadaceae</taxon>
        <taxon>Roseomonas</taxon>
    </lineage>
</organism>
<evidence type="ECO:0000313" key="2">
    <source>
        <dbReference type="EMBL" id="KAA2212641.1"/>
    </source>
</evidence>
<feature type="region of interest" description="Disordered" evidence="1">
    <location>
        <begin position="1"/>
        <end position="21"/>
    </location>
</feature>
<keyword evidence="3" id="KW-1185">Reference proteome</keyword>
<evidence type="ECO:0008006" key="4">
    <source>
        <dbReference type="Google" id="ProtNLM"/>
    </source>
</evidence>
<gene>
    <name evidence="2" type="ORF">F0Q34_13060</name>
</gene>
<dbReference type="Proteomes" id="UP000322110">
    <property type="component" value="Unassembled WGS sequence"/>
</dbReference>
<dbReference type="RefSeq" id="WP_149812669.1">
    <property type="nucleotide sequence ID" value="NZ_VUKA01000006.1"/>
</dbReference>
<comment type="caution">
    <text evidence="2">The sequence shown here is derived from an EMBL/GenBank/DDBJ whole genome shotgun (WGS) entry which is preliminary data.</text>
</comment>